<comment type="caution">
    <text evidence="1">The sequence shown here is derived from an EMBL/GenBank/DDBJ whole genome shotgun (WGS) entry which is preliminary data.</text>
</comment>
<proteinExistence type="predicted"/>
<evidence type="ECO:0000313" key="2">
    <source>
        <dbReference type="Proteomes" id="UP001162992"/>
    </source>
</evidence>
<keyword evidence="2" id="KW-1185">Reference proteome</keyword>
<sequence length="189" mass="20719">MAMAFAVEGVFSLRSTTNKASSLALQRNISAALTLKSDMRGASLKINHQLLQLVVDVKRSSRFAAAAAAAAGKETGSFVQKVTARELNEIVMNHRSLPIVVDFYATWCGPCILMAQELESLAIEYAGDVRFLKVDTDEEQALANQLEIRGLPTLVFINQDAEKPAIRTEGLLPKDEIRNIIDKDLKQTS</sequence>
<reference evidence="2" key="1">
    <citation type="journal article" date="2024" name="Proc. Natl. Acad. Sci. U.S.A.">
        <title>Extraordinary preservation of gene collinearity over three hundred million years revealed in homosporous lycophytes.</title>
        <authorList>
            <person name="Li C."/>
            <person name="Wickell D."/>
            <person name="Kuo L.Y."/>
            <person name="Chen X."/>
            <person name="Nie B."/>
            <person name="Liao X."/>
            <person name="Peng D."/>
            <person name="Ji J."/>
            <person name="Jenkins J."/>
            <person name="Williams M."/>
            <person name="Shu S."/>
            <person name="Plott C."/>
            <person name="Barry K."/>
            <person name="Rajasekar S."/>
            <person name="Grimwood J."/>
            <person name="Han X."/>
            <person name="Sun S."/>
            <person name="Hou Z."/>
            <person name="He W."/>
            <person name="Dai G."/>
            <person name="Sun C."/>
            <person name="Schmutz J."/>
            <person name="Leebens-Mack J.H."/>
            <person name="Li F.W."/>
            <person name="Wang L."/>
        </authorList>
    </citation>
    <scope>NUCLEOTIDE SEQUENCE [LARGE SCALE GENOMIC DNA]</scope>
    <source>
        <strain evidence="2">cv. PW_Plant_1</strain>
    </source>
</reference>
<organism evidence="1 2">
    <name type="scientific">Diphasiastrum complanatum</name>
    <name type="common">Issler's clubmoss</name>
    <name type="synonym">Lycopodium complanatum</name>
    <dbReference type="NCBI Taxonomy" id="34168"/>
    <lineage>
        <taxon>Eukaryota</taxon>
        <taxon>Viridiplantae</taxon>
        <taxon>Streptophyta</taxon>
        <taxon>Embryophyta</taxon>
        <taxon>Tracheophyta</taxon>
        <taxon>Lycopodiopsida</taxon>
        <taxon>Lycopodiales</taxon>
        <taxon>Lycopodiaceae</taxon>
        <taxon>Lycopodioideae</taxon>
        <taxon>Diphasiastrum</taxon>
    </lineage>
</organism>
<gene>
    <name evidence="1" type="ORF">O6H91_10G071600</name>
</gene>
<accession>A0ACC2CIC0</accession>
<dbReference type="Proteomes" id="UP001162992">
    <property type="component" value="Chromosome 10"/>
</dbReference>
<evidence type="ECO:0000313" key="1">
    <source>
        <dbReference type="EMBL" id="KAJ7541701.1"/>
    </source>
</evidence>
<dbReference type="EMBL" id="CM055101">
    <property type="protein sequence ID" value="KAJ7541701.1"/>
    <property type="molecule type" value="Genomic_DNA"/>
</dbReference>
<protein>
    <submittedName>
        <fullName evidence="1">Uncharacterized protein</fullName>
    </submittedName>
</protein>
<name>A0ACC2CIC0_DIPCM</name>